<keyword evidence="2" id="KW-1185">Reference proteome</keyword>
<sequence>MGWTRGSRDDYDLWASFTGDDGWSWDALMPYMKKIEHPSPDNKNLSNFWISSDHGTDGPIGITADAAPALFSSLLIDYTNDSSSEFAWNQDISSGNELGLGWFPWTIENGARSSSWTQYLRPVVNRTNLDIITNTQITRIVQTGIEGKQPIFRAVEFAMSKSSPRGLLHAKREIILSTGAVVSPQLLMLSGIGDYATLSELGIKTLVNNSNVGQHLQDQARLAAVWQVAPNVTTLAVIQYQIFNFSRSHR</sequence>
<dbReference type="EMBL" id="MU273636">
    <property type="protein sequence ID" value="KAI0030159.1"/>
    <property type="molecule type" value="Genomic_DNA"/>
</dbReference>
<name>A0ACB8QED8_9AGAM</name>
<protein>
    <submittedName>
        <fullName evidence="1">Glucose-methanol-choline oxidoreductase</fullName>
    </submittedName>
</protein>
<organism evidence="1 2">
    <name type="scientific">Vararia minispora EC-137</name>
    <dbReference type="NCBI Taxonomy" id="1314806"/>
    <lineage>
        <taxon>Eukaryota</taxon>
        <taxon>Fungi</taxon>
        <taxon>Dikarya</taxon>
        <taxon>Basidiomycota</taxon>
        <taxon>Agaricomycotina</taxon>
        <taxon>Agaricomycetes</taxon>
        <taxon>Russulales</taxon>
        <taxon>Lachnocladiaceae</taxon>
        <taxon>Vararia</taxon>
    </lineage>
</organism>
<dbReference type="Proteomes" id="UP000814128">
    <property type="component" value="Unassembled WGS sequence"/>
</dbReference>
<reference evidence="1" key="2">
    <citation type="journal article" date="2022" name="New Phytol.">
        <title>Evolutionary transition to the ectomycorrhizal habit in the genomes of a hyperdiverse lineage of mushroom-forming fungi.</title>
        <authorList>
            <person name="Looney B."/>
            <person name="Miyauchi S."/>
            <person name="Morin E."/>
            <person name="Drula E."/>
            <person name="Courty P.E."/>
            <person name="Kohler A."/>
            <person name="Kuo A."/>
            <person name="LaButti K."/>
            <person name="Pangilinan J."/>
            <person name="Lipzen A."/>
            <person name="Riley R."/>
            <person name="Andreopoulos W."/>
            <person name="He G."/>
            <person name="Johnson J."/>
            <person name="Nolan M."/>
            <person name="Tritt A."/>
            <person name="Barry K.W."/>
            <person name="Grigoriev I.V."/>
            <person name="Nagy L.G."/>
            <person name="Hibbett D."/>
            <person name="Henrissat B."/>
            <person name="Matheny P.B."/>
            <person name="Labbe J."/>
            <person name="Martin F.M."/>
        </authorList>
    </citation>
    <scope>NUCLEOTIDE SEQUENCE</scope>
    <source>
        <strain evidence="1">EC-137</strain>
    </source>
</reference>
<proteinExistence type="predicted"/>
<reference evidence="1" key="1">
    <citation type="submission" date="2021-02" db="EMBL/GenBank/DDBJ databases">
        <authorList>
            <consortium name="DOE Joint Genome Institute"/>
            <person name="Ahrendt S."/>
            <person name="Looney B.P."/>
            <person name="Miyauchi S."/>
            <person name="Morin E."/>
            <person name="Drula E."/>
            <person name="Courty P.E."/>
            <person name="Chicoki N."/>
            <person name="Fauchery L."/>
            <person name="Kohler A."/>
            <person name="Kuo A."/>
            <person name="Labutti K."/>
            <person name="Pangilinan J."/>
            <person name="Lipzen A."/>
            <person name="Riley R."/>
            <person name="Andreopoulos W."/>
            <person name="He G."/>
            <person name="Johnson J."/>
            <person name="Barry K.W."/>
            <person name="Grigoriev I.V."/>
            <person name="Nagy L."/>
            <person name="Hibbett D."/>
            <person name="Henrissat B."/>
            <person name="Matheny P.B."/>
            <person name="Labbe J."/>
            <person name="Martin F."/>
        </authorList>
    </citation>
    <scope>NUCLEOTIDE SEQUENCE</scope>
    <source>
        <strain evidence="1">EC-137</strain>
    </source>
</reference>
<accession>A0ACB8QED8</accession>
<evidence type="ECO:0000313" key="1">
    <source>
        <dbReference type="EMBL" id="KAI0030159.1"/>
    </source>
</evidence>
<gene>
    <name evidence="1" type="ORF">K488DRAFT_88010</name>
</gene>
<comment type="caution">
    <text evidence="1">The sequence shown here is derived from an EMBL/GenBank/DDBJ whole genome shotgun (WGS) entry which is preliminary data.</text>
</comment>
<evidence type="ECO:0000313" key="2">
    <source>
        <dbReference type="Proteomes" id="UP000814128"/>
    </source>
</evidence>